<dbReference type="PROSITE" id="PS00503">
    <property type="entry name" value="PECTINESTERASE_2"/>
    <property type="match status" value="1"/>
</dbReference>
<dbReference type="InterPro" id="IPR011050">
    <property type="entry name" value="Pectin_lyase_fold/virulence"/>
</dbReference>
<comment type="subcellular location">
    <subcellularLocation>
        <location evidence="11">Secreted</location>
    </subcellularLocation>
</comment>
<evidence type="ECO:0000256" key="2">
    <source>
        <dbReference type="ARBA" id="ARBA00016512"/>
    </source>
</evidence>
<dbReference type="Gene3D" id="2.60.40.10">
    <property type="entry name" value="Immunoglobulins"/>
    <property type="match status" value="7"/>
</dbReference>
<dbReference type="Pfam" id="PF00544">
    <property type="entry name" value="Pectate_lyase_4"/>
    <property type="match status" value="2"/>
</dbReference>
<comment type="caution">
    <text evidence="15">The sequence shown here is derived from an EMBL/GenBank/DDBJ whole genome shotgun (WGS) entry which is preliminary data.</text>
</comment>
<dbReference type="SUPFAM" id="SSF49265">
    <property type="entry name" value="Fibronectin type III"/>
    <property type="match status" value="3"/>
</dbReference>
<evidence type="ECO:0000256" key="12">
    <source>
        <dbReference type="SAM" id="SignalP"/>
    </source>
</evidence>
<feature type="chain" id="PRO_5022224901" description="Probable pectate lyase C" evidence="12">
    <location>
        <begin position="28"/>
        <end position="2023"/>
    </location>
</feature>
<dbReference type="EMBL" id="VNJI01000056">
    <property type="protein sequence ID" value="TVY05563.1"/>
    <property type="molecule type" value="Genomic_DNA"/>
</dbReference>
<keyword evidence="4" id="KW-0378">Hydrolase</keyword>
<dbReference type="InterPro" id="IPR000070">
    <property type="entry name" value="Pectinesterase_cat"/>
</dbReference>
<sequence>MKLKKTVLLILCALLTLVSVPLTGALAASALTVPAGNTPLINEDFDGTYTDSATLTGPAAATGLTIAGFTSVMNSSNVSADSISLVQDATLNSKVLKYSVNGANNSQFVGVKKDFSSTGLVQGQVTVEFDFNFSDRTKGSPLFQVLDAGGKVVVDIQNKNGPALISGCSGSGATLGWYSGTAYCPIGSLGTTNNVWFHLKAVLDLNNAKGSYYLSTTAAKSTVIGQLLDYPFKNISTDAANPTLYKTVYFAGKSGSAAWSLLMDNIQVYQLMATPDAPAVTTSAGDGQAWLWWPAANNALTYDVVRSDSASGPFTSLTGGAGFTTPPTQVSPYKDKGLTNGTTYYYKVLSQNSYGSAESSVLAITPTNATPAPQAPTGFTGTVRDSAVTLNWNLVPSASQYTLKRSTSADMSSAVVLSSTLPYTQTTYYDTGLTDGTTYYYTISSSGVGGDGADSAPLALLPSVPLAAPANVNSAASDGTVSLTWDSMSGVTYSVKRSTVNGGPYTTLQSGLTAASFTDHSVTNGTAYYYVVTASNSTIESMISRQTKATPYAPVPGAPLTPSGVTGTAYDGSVTLKWDATAGAASYTVKRGTTSGGPYATMFTTTDTSFTDTGVTNGSTYYYVVSAVNTSGESPNAEETILVPAHVIVVAQDGSGQYSSIQQAVNQVPTNNAQRIVIYIKPGTYTEKVTVDRPFISFVGAGNSVTTIVYGDYGGPNGQSGNVGSTFKSPTVTVTGDNFTASNLTIQNNAGPRSTVGTAVALSVTSDKASFENMRILGYQDTLYTGGSASKSIRQYYHNSVIQGDVDFIFGEASAVVFDSNTLVLATQSTSTSIGGHLTAAAQFNPTDPGYVFMNNRIVDSTVSGTAPIGSFDLGRPWKNYSNVSFINTSMDTTHFIAAGWAASCASSSSCIANNLREYNSTGAGAGPSTRLYDSIIKSQQMTGPEASALTIPVVLGGWDPTLSVIMPNPGAAQLPVITPSAGTFDLKPANQADLAVTVQANGDTLTGITNGAYTLGASDYSLAGNVYTIKKSYLAQLPVGTTTLVFKFASNVSLPLTVTVVDSADLGKQVLAANDGWASYNGGTTGGSSAASANIYTVTNRSQLIAALGGNNATNGSNTTPRIVYINGTINLNVDDNNNPMGLAEYSQGTGYDFNTYLQTYDPNGSWGRTQVPSGAQETARVNAQKNQGARIKINVGSNVTIVGLGSDAKLVGGNLILTNNKNVIIRNIEFQDAYDYFPQWDPTDGSTGNWNSQYDNISLSGATNIWIDHNTFNDGSHPDDPNEAYYGRHYQHHDGLVDITKKSDLVTLSYNHFSGHDKTSLIGSSDSSTTDSGFLRVTIHHNYYDNITQRAPRVRYGQVHVYNNYYNAPSGLYGIGVGAAAQIYSESNYFENIATPVTPAGNLDSYSPGFIKDVGSNFVGSGTPVWRPNVNWTPSSFYTYTADSAAGVKSTVLANAGSGGRALIAPVVPAAPSGLTAAAGDSQTRLNWNAVSGASTYNLKMATTAGGPYSVVASNVADTSYTLTGLTNGTTYYFVLSEVTGGVESGVSSEVSVVPALPAPSAPTGLAATAGNAQVVLNWTAVSGATGYKVKRSSTSGGPYTLLASVFGTGYVDTTAVNGTTYYYVVTALNVSAESASSQQASATPVAIIVPVTSVSVVGAGGVSGITVKGGTLQMQVVVLPGNATNSSVTWNVYESDGVTPTDKASVTAGGLLTAQKDGVVKVVAASTDGSAVQGSKYVVLSGQSAVSGSTLLTTLTGPSTVTPGAVFTTSFGLNNVTGSVYALDLTLSFGTDAIDFMSIDSIRPGFSVLQIKTEVPGQLRVIAAGTLTGSGDVFSLHWLARSVAQPQTASLVVTTVTASNGAGVMSVAPSAETIQVAAAPADKSSLQALISVAQTQHDAAFEGTGIGQYKAGSKAALLTAITLANSVLNDSAASQTAINNAANALNQALQTFNASVNTAHSSGDLNGDGKVDIYDLGKLAANYGKTSASTDWNDLKYADFNNDGKLDIVDLVAIAKLIIN</sequence>
<evidence type="ECO:0000259" key="14">
    <source>
        <dbReference type="PROSITE" id="PS51766"/>
    </source>
</evidence>
<dbReference type="Gene3D" id="1.10.1330.10">
    <property type="entry name" value="Dockerin domain"/>
    <property type="match status" value="1"/>
</dbReference>
<dbReference type="Pfam" id="PF01095">
    <property type="entry name" value="Pectinesterase"/>
    <property type="match status" value="1"/>
</dbReference>
<dbReference type="Pfam" id="PF00404">
    <property type="entry name" value="Dockerin_1"/>
    <property type="match status" value="1"/>
</dbReference>
<dbReference type="InterPro" id="IPR002022">
    <property type="entry name" value="Pec_lyase"/>
</dbReference>
<evidence type="ECO:0000256" key="3">
    <source>
        <dbReference type="ARBA" id="ARBA00022729"/>
    </source>
</evidence>
<evidence type="ECO:0000259" key="13">
    <source>
        <dbReference type="PROSITE" id="PS50853"/>
    </source>
</evidence>
<dbReference type="OrthoDB" id="148600at2"/>
<dbReference type="SMART" id="SM00656">
    <property type="entry name" value="Amb_all"/>
    <property type="match status" value="1"/>
</dbReference>
<dbReference type="InterPro" id="IPR016134">
    <property type="entry name" value="Dockerin_dom"/>
</dbReference>
<keyword evidence="9 11" id="KW-0624">Polysaccharide degradation</keyword>
<dbReference type="GO" id="GO:0030246">
    <property type="term" value="F:carbohydrate binding"/>
    <property type="evidence" value="ECO:0007669"/>
    <property type="project" value="InterPro"/>
</dbReference>
<keyword evidence="7 11" id="KW-0456">Lyase</keyword>
<dbReference type="Proteomes" id="UP000317036">
    <property type="component" value="Unassembled WGS sequence"/>
</dbReference>
<dbReference type="GO" id="GO:0030245">
    <property type="term" value="P:cellulose catabolic process"/>
    <property type="evidence" value="ECO:0007669"/>
    <property type="project" value="UniProtKB-KW"/>
</dbReference>
<gene>
    <name evidence="15" type="ORF">FPZ49_29710</name>
</gene>
<dbReference type="GO" id="GO:0004553">
    <property type="term" value="F:hydrolase activity, hydrolyzing O-glycosyl compounds"/>
    <property type="evidence" value="ECO:0007669"/>
    <property type="project" value="InterPro"/>
</dbReference>
<keyword evidence="5" id="KW-0136">Cellulose degradation</keyword>
<dbReference type="SUPFAM" id="SSF81296">
    <property type="entry name" value="E set domains"/>
    <property type="match status" value="1"/>
</dbReference>
<organism evidence="15 16">
    <name type="scientific">Paenibacillus cremeus</name>
    <dbReference type="NCBI Taxonomy" id="2163881"/>
    <lineage>
        <taxon>Bacteria</taxon>
        <taxon>Bacillati</taxon>
        <taxon>Bacillota</taxon>
        <taxon>Bacilli</taxon>
        <taxon>Bacillales</taxon>
        <taxon>Paenibacillaceae</taxon>
        <taxon>Paenibacillus</taxon>
    </lineage>
</organism>
<evidence type="ECO:0000313" key="16">
    <source>
        <dbReference type="Proteomes" id="UP000317036"/>
    </source>
</evidence>
<dbReference type="InterPro" id="IPR033131">
    <property type="entry name" value="Pectinesterase_Asp_AS"/>
</dbReference>
<comment type="similarity">
    <text evidence="11">Belongs to the polysaccharide lyase 1 family.</text>
</comment>
<dbReference type="InterPro" id="IPR036116">
    <property type="entry name" value="FN3_sf"/>
</dbReference>
<dbReference type="PROSITE" id="PS51766">
    <property type="entry name" value="DOCKERIN"/>
    <property type="match status" value="1"/>
</dbReference>
<dbReference type="GO" id="GO:0030599">
    <property type="term" value="F:pectinesterase activity"/>
    <property type="evidence" value="ECO:0007669"/>
    <property type="project" value="InterPro"/>
</dbReference>
<feature type="domain" description="Fibronectin type-III" evidence="13">
    <location>
        <begin position="1470"/>
        <end position="1561"/>
    </location>
</feature>
<evidence type="ECO:0000256" key="10">
    <source>
        <dbReference type="PROSITE-ProRule" id="PRU10040"/>
    </source>
</evidence>
<evidence type="ECO:0000256" key="8">
    <source>
        <dbReference type="ARBA" id="ARBA00023277"/>
    </source>
</evidence>
<dbReference type="InterPro" id="IPR018247">
    <property type="entry name" value="EF_Hand_1_Ca_BS"/>
</dbReference>
<feature type="domain" description="Dockerin" evidence="14">
    <location>
        <begin position="1961"/>
        <end position="2023"/>
    </location>
</feature>
<dbReference type="PANTHER" id="PTHR31321">
    <property type="entry name" value="ACYL-COA THIOESTER HYDROLASE YBHC-RELATED"/>
    <property type="match status" value="1"/>
</dbReference>
<accession>A0A559K0A4</accession>
<keyword evidence="16" id="KW-1185">Reference proteome</keyword>
<dbReference type="CDD" id="cd14254">
    <property type="entry name" value="Dockerin_II"/>
    <property type="match status" value="1"/>
</dbReference>
<dbReference type="InterPro" id="IPR036439">
    <property type="entry name" value="Dockerin_dom_sf"/>
</dbReference>
<dbReference type="CDD" id="cd00063">
    <property type="entry name" value="FN3"/>
    <property type="match status" value="1"/>
</dbReference>
<dbReference type="SUPFAM" id="SSF51126">
    <property type="entry name" value="Pectin lyase-like"/>
    <property type="match status" value="2"/>
</dbReference>
<reference evidence="15 16" key="1">
    <citation type="submission" date="2019-07" db="EMBL/GenBank/DDBJ databases">
        <authorList>
            <person name="Kim J."/>
        </authorList>
    </citation>
    <scope>NUCLEOTIDE SEQUENCE [LARGE SCALE GENOMIC DNA]</scope>
    <source>
        <strain evidence="15 16">JC52</strain>
    </source>
</reference>
<dbReference type="GO" id="GO:0042545">
    <property type="term" value="P:cell wall modification"/>
    <property type="evidence" value="ECO:0007669"/>
    <property type="project" value="InterPro"/>
</dbReference>
<evidence type="ECO:0000256" key="1">
    <source>
        <dbReference type="ARBA" id="ARBA00008891"/>
    </source>
</evidence>
<dbReference type="Pfam" id="PF07554">
    <property type="entry name" value="FIVAR"/>
    <property type="match status" value="1"/>
</dbReference>
<keyword evidence="6" id="KW-0063">Aspartyl esterase</keyword>
<dbReference type="SUPFAM" id="SSF49384">
    <property type="entry name" value="Carbohydrate-binding domain"/>
    <property type="match status" value="1"/>
</dbReference>
<dbReference type="PANTHER" id="PTHR31321:SF57">
    <property type="entry name" value="PECTINESTERASE 53-RELATED"/>
    <property type="match status" value="1"/>
</dbReference>
<dbReference type="Gene3D" id="1.20.1270.90">
    <property type="entry name" value="AF1782-like"/>
    <property type="match status" value="1"/>
</dbReference>
<dbReference type="InterPro" id="IPR014756">
    <property type="entry name" value="Ig_E-set"/>
</dbReference>
<keyword evidence="8 11" id="KW-0119">Carbohydrate metabolism</keyword>
<dbReference type="RefSeq" id="WP_144853972.1">
    <property type="nucleotide sequence ID" value="NZ_VNJI01000056.1"/>
</dbReference>
<dbReference type="InterPro" id="IPR013783">
    <property type="entry name" value="Ig-like_fold"/>
</dbReference>
<evidence type="ECO:0000256" key="11">
    <source>
        <dbReference type="RuleBase" id="RU361173"/>
    </source>
</evidence>
<evidence type="ECO:0000256" key="5">
    <source>
        <dbReference type="ARBA" id="ARBA00023001"/>
    </source>
</evidence>
<protein>
    <recommendedName>
        <fullName evidence="2">Probable pectate lyase C</fullName>
    </recommendedName>
</protein>
<feature type="domain" description="Fibronectin type-III" evidence="13">
    <location>
        <begin position="372"/>
        <end position="467"/>
    </location>
</feature>
<evidence type="ECO:0000256" key="6">
    <source>
        <dbReference type="ARBA" id="ARBA00023085"/>
    </source>
</evidence>
<dbReference type="PROSITE" id="PS50853">
    <property type="entry name" value="FN3"/>
    <property type="match status" value="3"/>
</dbReference>
<evidence type="ECO:0000256" key="4">
    <source>
        <dbReference type="ARBA" id="ARBA00022801"/>
    </source>
</evidence>
<name>A0A559K0A4_9BACL</name>
<dbReference type="Gene3D" id="2.160.20.10">
    <property type="entry name" value="Single-stranded right-handed beta-helix, Pectin lyase-like"/>
    <property type="match status" value="2"/>
</dbReference>
<feature type="domain" description="Fibronectin type-III" evidence="13">
    <location>
        <begin position="558"/>
        <end position="647"/>
    </location>
</feature>
<dbReference type="GO" id="GO:0005576">
    <property type="term" value="C:extracellular region"/>
    <property type="evidence" value="ECO:0007669"/>
    <property type="project" value="UniProtKB-SubCell"/>
</dbReference>
<dbReference type="Pfam" id="PF03442">
    <property type="entry name" value="CBM_X2"/>
    <property type="match status" value="1"/>
</dbReference>
<feature type="signal peptide" evidence="12">
    <location>
        <begin position="1"/>
        <end position="27"/>
    </location>
</feature>
<dbReference type="InterPro" id="IPR002105">
    <property type="entry name" value="Dockerin_1_rpt"/>
</dbReference>
<dbReference type="GO" id="GO:0009279">
    <property type="term" value="C:cell outer membrane"/>
    <property type="evidence" value="ECO:0007669"/>
    <property type="project" value="TreeGrafter"/>
</dbReference>
<dbReference type="SMART" id="SM00060">
    <property type="entry name" value="FN3"/>
    <property type="match status" value="6"/>
</dbReference>
<dbReference type="Gene3D" id="2.60.40.680">
    <property type="match status" value="1"/>
</dbReference>
<evidence type="ECO:0000256" key="9">
    <source>
        <dbReference type="ARBA" id="ARBA00023326"/>
    </source>
</evidence>
<feature type="active site" evidence="10">
    <location>
        <position position="807"/>
    </location>
</feature>
<comment type="similarity">
    <text evidence="1">Belongs to the pectinesterase family.</text>
</comment>
<dbReference type="PROSITE" id="PS00018">
    <property type="entry name" value="EF_HAND_1"/>
    <property type="match status" value="2"/>
</dbReference>
<proteinExistence type="inferred from homology"/>
<dbReference type="SUPFAM" id="SSF63446">
    <property type="entry name" value="Type I dockerin domain"/>
    <property type="match status" value="1"/>
</dbReference>
<dbReference type="GO" id="GO:0016829">
    <property type="term" value="F:lyase activity"/>
    <property type="evidence" value="ECO:0007669"/>
    <property type="project" value="UniProtKB-KW"/>
</dbReference>
<dbReference type="InterPro" id="IPR003961">
    <property type="entry name" value="FN3_dom"/>
</dbReference>
<dbReference type="InterPro" id="IPR008965">
    <property type="entry name" value="CBM2/CBM3_carb-bd_dom_sf"/>
</dbReference>
<evidence type="ECO:0000256" key="7">
    <source>
        <dbReference type="ARBA" id="ARBA00023239"/>
    </source>
</evidence>
<keyword evidence="3 12" id="KW-0732">Signal</keyword>
<dbReference type="Pfam" id="PF00041">
    <property type="entry name" value="fn3"/>
    <property type="match status" value="1"/>
</dbReference>
<evidence type="ECO:0000313" key="15">
    <source>
        <dbReference type="EMBL" id="TVY05563.1"/>
    </source>
</evidence>
<dbReference type="InterPro" id="IPR005102">
    <property type="entry name" value="Carbo-bd_X2"/>
</dbReference>
<keyword evidence="11" id="KW-0964">Secreted</keyword>
<dbReference type="InterPro" id="IPR012334">
    <property type="entry name" value="Pectin_lyas_fold"/>
</dbReference>